<evidence type="ECO:0000256" key="5">
    <source>
        <dbReference type="ARBA" id="ARBA00038063"/>
    </source>
</evidence>
<evidence type="ECO:0000256" key="9">
    <source>
        <dbReference type="RuleBase" id="RU004320"/>
    </source>
</evidence>
<dbReference type="Proteomes" id="UP001205920">
    <property type="component" value="Unassembled WGS sequence"/>
</dbReference>
<dbReference type="PANTHER" id="PTHR17224">
    <property type="entry name" value="PEPTIDYL-TRNA HYDROLASE"/>
    <property type="match status" value="1"/>
</dbReference>
<dbReference type="GO" id="GO:0004045">
    <property type="term" value="F:peptidyl-tRNA hydrolase activity"/>
    <property type="evidence" value="ECO:0007669"/>
    <property type="project" value="UniProtKB-UniRule"/>
</dbReference>
<evidence type="ECO:0000256" key="6">
    <source>
        <dbReference type="ARBA" id="ARBA00050038"/>
    </source>
</evidence>
<dbReference type="Gene3D" id="3.40.50.1470">
    <property type="entry name" value="Peptidyl-tRNA hydrolase"/>
    <property type="match status" value="1"/>
</dbReference>
<gene>
    <name evidence="7" type="primary">pth</name>
    <name evidence="10" type="ORF">JMN37_04100</name>
</gene>
<dbReference type="GO" id="GO:0072344">
    <property type="term" value="P:rescue of stalled ribosome"/>
    <property type="evidence" value="ECO:0007669"/>
    <property type="project" value="UniProtKB-UniRule"/>
</dbReference>
<dbReference type="InterPro" id="IPR001328">
    <property type="entry name" value="Pept_tRNA_hydro"/>
</dbReference>
<dbReference type="InterPro" id="IPR036416">
    <property type="entry name" value="Pept_tRNA_hydro_sf"/>
</dbReference>
<dbReference type="GO" id="GO:0005737">
    <property type="term" value="C:cytoplasm"/>
    <property type="evidence" value="ECO:0007669"/>
    <property type="project" value="UniProtKB-SubCell"/>
</dbReference>
<evidence type="ECO:0000256" key="1">
    <source>
        <dbReference type="ARBA" id="ARBA00013260"/>
    </source>
</evidence>
<reference evidence="10 11" key="1">
    <citation type="submission" date="2021-01" db="EMBL/GenBank/DDBJ databases">
        <title>Identification and Characterization of Corynebacterium sp.</title>
        <authorList>
            <person name="Luo Q."/>
            <person name="Qu P."/>
            <person name="Chen Q."/>
        </authorList>
    </citation>
    <scope>NUCLEOTIDE SEQUENCE [LARGE SCALE GENOMIC DNA]</scope>
    <source>
        <strain evidence="10 11">MC-18</strain>
    </source>
</reference>
<dbReference type="PROSITE" id="PS01195">
    <property type="entry name" value="PEPT_TRNA_HYDROL_1"/>
    <property type="match status" value="1"/>
</dbReference>
<dbReference type="Pfam" id="PF01195">
    <property type="entry name" value="Pept_tRNA_hydro"/>
    <property type="match status" value="1"/>
</dbReference>
<dbReference type="NCBIfam" id="TIGR00447">
    <property type="entry name" value="pth"/>
    <property type="match status" value="1"/>
</dbReference>
<accession>A0AAW5HUR0</accession>
<dbReference type="EMBL" id="JAEUWV010000003">
    <property type="protein sequence ID" value="MCO6394168.1"/>
    <property type="molecule type" value="Genomic_DNA"/>
</dbReference>
<protein>
    <recommendedName>
        <fullName evidence="6 7">Peptidyl-tRNA hydrolase</fullName>
        <shortName evidence="7">Pth</shortName>
        <ecNumber evidence="1 7">3.1.1.29</ecNumber>
    </recommendedName>
</protein>
<sequence>MTASPIIVVGLGNPGPKYEGTRHNVGVSVIEELAGRATMSPATLALHKRTNTQVAELAAGRLLADRRVVLARTQSYMNVSGGPVKALLDYFDASPADLYVVHDELDLPLGEVKLRTGGGDHGHNGLKSVTQSLSKLKNGKNYNKLAVGIGRPPGKMPPADYVLRQFAAKEQIDVAIAVADAADAFIAHAQG</sequence>
<feature type="binding site" evidence="7">
    <location>
        <position position="124"/>
    </location>
    <ligand>
        <name>tRNA</name>
        <dbReference type="ChEBI" id="CHEBI:17843"/>
    </ligand>
</feature>
<proteinExistence type="inferred from homology"/>
<feature type="site" description="Discriminates between blocked and unblocked aminoacyl-tRNA" evidence="7">
    <location>
        <position position="13"/>
    </location>
</feature>
<dbReference type="PANTHER" id="PTHR17224:SF1">
    <property type="entry name" value="PEPTIDYL-TRNA HYDROLASE"/>
    <property type="match status" value="1"/>
</dbReference>
<keyword evidence="4 7" id="KW-0694">RNA-binding</keyword>
<feature type="site" description="Stabilizes the basic form of H active site to accept a proton" evidence="7">
    <location>
        <position position="103"/>
    </location>
</feature>
<keyword evidence="3 7" id="KW-0378">Hydrolase</keyword>
<evidence type="ECO:0000256" key="7">
    <source>
        <dbReference type="HAMAP-Rule" id="MF_00083"/>
    </source>
</evidence>
<feature type="binding site" evidence="7">
    <location>
        <position position="18"/>
    </location>
    <ligand>
        <name>tRNA</name>
        <dbReference type="ChEBI" id="CHEBI:17843"/>
    </ligand>
</feature>
<feature type="binding site" evidence="7">
    <location>
        <position position="78"/>
    </location>
    <ligand>
        <name>tRNA</name>
        <dbReference type="ChEBI" id="CHEBI:17843"/>
    </ligand>
</feature>
<evidence type="ECO:0000256" key="8">
    <source>
        <dbReference type="RuleBase" id="RU000673"/>
    </source>
</evidence>
<comment type="similarity">
    <text evidence="5 7 9">Belongs to the PTH family.</text>
</comment>
<evidence type="ECO:0000313" key="10">
    <source>
        <dbReference type="EMBL" id="MCO6394168.1"/>
    </source>
</evidence>
<dbReference type="PROSITE" id="PS01196">
    <property type="entry name" value="PEPT_TRNA_HYDROL_2"/>
    <property type="match status" value="1"/>
</dbReference>
<comment type="subunit">
    <text evidence="7">Monomer.</text>
</comment>
<comment type="function">
    <text evidence="7">Catalyzes the release of premature peptidyl moieties from peptidyl-tRNA molecules trapped in stalled 50S ribosomal subunits, and thus maintains levels of free tRNAs and 50S ribosomes.</text>
</comment>
<comment type="subcellular location">
    <subcellularLocation>
        <location evidence="7">Cytoplasm</location>
    </subcellularLocation>
</comment>
<evidence type="ECO:0000256" key="4">
    <source>
        <dbReference type="ARBA" id="ARBA00022884"/>
    </source>
</evidence>
<name>A0AAW5HUR0_9CORY</name>
<evidence type="ECO:0000313" key="11">
    <source>
        <dbReference type="Proteomes" id="UP001205920"/>
    </source>
</evidence>
<comment type="caution">
    <text evidence="10">The sequence shown here is derived from an EMBL/GenBank/DDBJ whole genome shotgun (WGS) entry which is preliminary data.</text>
</comment>
<keyword evidence="2 7" id="KW-0820">tRNA-binding</keyword>
<dbReference type="AlphaFoldDB" id="A0AAW5HUR0"/>
<dbReference type="HAMAP" id="MF_00083">
    <property type="entry name" value="Pept_tRNA_hydro_bact"/>
    <property type="match status" value="1"/>
</dbReference>
<organism evidence="10 11">
    <name type="scientific">Corynebacterium lipophilum</name>
    <dbReference type="NCBI Taxonomy" id="2804918"/>
    <lineage>
        <taxon>Bacteria</taxon>
        <taxon>Bacillati</taxon>
        <taxon>Actinomycetota</taxon>
        <taxon>Actinomycetes</taxon>
        <taxon>Mycobacteriales</taxon>
        <taxon>Corynebacteriaceae</taxon>
        <taxon>Corynebacterium</taxon>
    </lineage>
</organism>
<dbReference type="GO" id="GO:0006515">
    <property type="term" value="P:protein quality control for misfolded or incompletely synthesized proteins"/>
    <property type="evidence" value="ECO:0007669"/>
    <property type="project" value="UniProtKB-UniRule"/>
</dbReference>
<keyword evidence="7" id="KW-0963">Cytoplasm</keyword>
<feature type="active site" description="Proton acceptor" evidence="7">
    <location>
        <position position="23"/>
    </location>
</feature>
<dbReference type="SUPFAM" id="SSF53178">
    <property type="entry name" value="Peptidyl-tRNA hydrolase-like"/>
    <property type="match status" value="1"/>
</dbReference>
<evidence type="ECO:0000256" key="3">
    <source>
        <dbReference type="ARBA" id="ARBA00022801"/>
    </source>
</evidence>
<dbReference type="CDD" id="cd00462">
    <property type="entry name" value="PTH"/>
    <property type="match status" value="1"/>
</dbReference>
<dbReference type="EC" id="3.1.1.29" evidence="1 7"/>
<keyword evidence="11" id="KW-1185">Reference proteome</keyword>
<comment type="catalytic activity">
    <reaction evidence="7 8">
        <text>an N-acyl-L-alpha-aminoacyl-tRNA + H2O = an N-acyl-L-amino acid + a tRNA + H(+)</text>
        <dbReference type="Rhea" id="RHEA:54448"/>
        <dbReference type="Rhea" id="RHEA-COMP:10123"/>
        <dbReference type="Rhea" id="RHEA-COMP:13883"/>
        <dbReference type="ChEBI" id="CHEBI:15377"/>
        <dbReference type="ChEBI" id="CHEBI:15378"/>
        <dbReference type="ChEBI" id="CHEBI:59874"/>
        <dbReference type="ChEBI" id="CHEBI:78442"/>
        <dbReference type="ChEBI" id="CHEBI:138191"/>
        <dbReference type="EC" id="3.1.1.29"/>
    </reaction>
</comment>
<dbReference type="GO" id="GO:0000049">
    <property type="term" value="F:tRNA binding"/>
    <property type="evidence" value="ECO:0007669"/>
    <property type="project" value="UniProtKB-UniRule"/>
</dbReference>
<comment type="function">
    <text evidence="7">Hydrolyzes ribosome-free peptidyl-tRNAs (with 1 or more amino acids incorporated), which drop off the ribosome during protein synthesis, or as a result of ribosome stalling.</text>
</comment>
<dbReference type="RefSeq" id="WP_070362779.1">
    <property type="nucleotide sequence ID" value="NZ_JAEUWV010000003.1"/>
</dbReference>
<evidence type="ECO:0000256" key="2">
    <source>
        <dbReference type="ARBA" id="ARBA00022555"/>
    </source>
</evidence>
<feature type="binding site" evidence="7">
    <location>
        <position position="76"/>
    </location>
    <ligand>
        <name>tRNA</name>
        <dbReference type="ChEBI" id="CHEBI:17843"/>
    </ligand>
</feature>
<dbReference type="InterPro" id="IPR018171">
    <property type="entry name" value="Pept_tRNA_hydro_CS"/>
</dbReference>